<dbReference type="InterPro" id="IPR010960">
    <property type="entry name" value="Flavocytochrome_c"/>
</dbReference>
<feature type="chain" id="PRO_5041745547" evidence="5">
    <location>
        <begin position="31"/>
        <end position="475"/>
    </location>
</feature>
<dbReference type="Gene3D" id="3.90.700.10">
    <property type="entry name" value="Succinate dehydrogenase/fumarate reductase flavoprotein, catalytic domain"/>
    <property type="match status" value="1"/>
</dbReference>
<reference evidence="7 8" key="1">
    <citation type="submission" date="2014-10" db="EMBL/GenBank/DDBJ databases">
        <title>Genome sequence of Clostridium aceticum DSM 1496.</title>
        <authorList>
            <person name="Poehlein A."/>
            <person name="Schiel-Bengelsdorf B."/>
            <person name="Gottschalk G."/>
            <person name="Duerre P."/>
            <person name="Daniel R."/>
        </authorList>
    </citation>
    <scope>NUCLEOTIDE SEQUENCE [LARGE SCALE GENOMIC DNA]</scope>
    <source>
        <strain evidence="7 8">DSM 1496</strain>
    </source>
</reference>
<protein>
    <submittedName>
        <fullName evidence="7">Fumarate reductase flavoprotein subunit</fullName>
    </submittedName>
</protein>
<dbReference type="SUPFAM" id="SSF56425">
    <property type="entry name" value="Succinate dehydrogenase/fumarate reductase flavoprotein, catalytic domain"/>
    <property type="match status" value="1"/>
</dbReference>
<evidence type="ECO:0000256" key="1">
    <source>
        <dbReference type="ARBA" id="ARBA00001974"/>
    </source>
</evidence>
<dbReference type="PANTHER" id="PTHR43400:SF7">
    <property type="entry name" value="FAD-DEPENDENT OXIDOREDUCTASE 2 FAD BINDING DOMAIN-CONTAINING PROTEIN"/>
    <property type="match status" value="1"/>
</dbReference>
<dbReference type="Proteomes" id="UP000035704">
    <property type="component" value="Chromosome"/>
</dbReference>
<dbReference type="SUPFAM" id="SSF51905">
    <property type="entry name" value="FAD/NAD(P)-binding domain"/>
    <property type="match status" value="1"/>
</dbReference>
<evidence type="ECO:0000313" key="8">
    <source>
        <dbReference type="Proteomes" id="UP000035704"/>
    </source>
</evidence>
<evidence type="ECO:0000256" key="5">
    <source>
        <dbReference type="RuleBase" id="RU366062"/>
    </source>
</evidence>
<keyword evidence="3 5" id="KW-0274">FAD</keyword>
<evidence type="ECO:0000256" key="4">
    <source>
        <dbReference type="ARBA" id="ARBA00023002"/>
    </source>
</evidence>
<dbReference type="KEGG" id="cace:CACET_c08130"/>
<dbReference type="GO" id="GO:0033765">
    <property type="term" value="F:steroid dehydrogenase activity, acting on the CH-CH group of donors"/>
    <property type="evidence" value="ECO:0007669"/>
    <property type="project" value="UniProtKB-ARBA"/>
</dbReference>
<dbReference type="Gene3D" id="3.50.50.60">
    <property type="entry name" value="FAD/NAD(P)-binding domain"/>
    <property type="match status" value="1"/>
</dbReference>
<dbReference type="Pfam" id="PF00890">
    <property type="entry name" value="FAD_binding_2"/>
    <property type="match status" value="1"/>
</dbReference>
<keyword evidence="2 5" id="KW-0285">Flavoprotein</keyword>
<evidence type="ECO:0000313" key="7">
    <source>
        <dbReference type="EMBL" id="AKL94322.1"/>
    </source>
</evidence>
<keyword evidence="5" id="KW-0732">Signal</keyword>
<evidence type="ECO:0000256" key="3">
    <source>
        <dbReference type="ARBA" id="ARBA00022827"/>
    </source>
</evidence>
<dbReference type="PANTHER" id="PTHR43400">
    <property type="entry name" value="FUMARATE REDUCTASE"/>
    <property type="match status" value="1"/>
</dbReference>
<dbReference type="PROSITE" id="PS51257">
    <property type="entry name" value="PROKAR_LIPOPROTEIN"/>
    <property type="match status" value="1"/>
</dbReference>
<name>A0A0D8I7V8_9CLOT</name>
<dbReference type="EMBL" id="CP009687">
    <property type="protein sequence ID" value="AKL94322.1"/>
    <property type="molecule type" value="Genomic_DNA"/>
</dbReference>
<organism evidence="7 8">
    <name type="scientific">Clostridium aceticum</name>
    <dbReference type="NCBI Taxonomy" id="84022"/>
    <lineage>
        <taxon>Bacteria</taxon>
        <taxon>Bacillati</taxon>
        <taxon>Bacillota</taxon>
        <taxon>Clostridia</taxon>
        <taxon>Eubacteriales</taxon>
        <taxon>Clostridiaceae</taxon>
        <taxon>Clostridium</taxon>
    </lineage>
</organism>
<dbReference type="InterPro" id="IPR050315">
    <property type="entry name" value="FAD-oxidoreductase_2"/>
</dbReference>
<evidence type="ECO:0000259" key="6">
    <source>
        <dbReference type="Pfam" id="PF00890"/>
    </source>
</evidence>
<dbReference type="OrthoDB" id="3169476at2"/>
<comment type="similarity">
    <text evidence="5">Belongs to the FAD-dependent oxidoreductase 2 family. FRD/SDH subfamily.</text>
</comment>
<dbReference type="GO" id="GO:0010181">
    <property type="term" value="F:FMN binding"/>
    <property type="evidence" value="ECO:0007669"/>
    <property type="project" value="InterPro"/>
</dbReference>
<dbReference type="InterPro" id="IPR027477">
    <property type="entry name" value="Succ_DH/fumarate_Rdtase_cat_sf"/>
</dbReference>
<accession>A0A0D8I7V8</accession>
<proteinExistence type="inferred from homology"/>
<dbReference type="RefSeq" id="WP_044825809.1">
    <property type="nucleotide sequence ID" value="NZ_CP009687.1"/>
</dbReference>
<dbReference type="NCBIfam" id="TIGR01813">
    <property type="entry name" value="flavo_cyto_c"/>
    <property type="match status" value="1"/>
</dbReference>
<feature type="domain" description="FAD-dependent oxidoreductase 2 FAD-binding" evidence="6">
    <location>
        <begin position="46"/>
        <end position="456"/>
    </location>
</feature>
<keyword evidence="8" id="KW-1185">Reference proteome</keyword>
<gene>
    <name evidence="7" type="ORF">CACET_c08130</name>
</gene>
<evidence type="ECO:0000256" key="2">
    <source>
        <dbReference type="ARBA" id="ARBA00022630"/>
    </source>
</evidence>
<dbReference type="AlphaFoldDB" id="A0A0D8I7V8"/>
<dbReference type="InterPro" id="IPR003953">
    <property type="entry name" value="FAD-dep_OxRdtase_2_FAD-bd"/>
</dbReference>
<dbReference type="STRING" id="84022.CACET_c08130"/>
<comment type="cofactor">
    <cofactor evidence="1">
        <name>FAD</name>
        <dbReference type="ChEBI" id="CHEBI:57692"/>
    </cofactor>
</comment>
<sequence length="475" mass="50265">MYKNKTLLTLGILILSFALLVGCAKPPVQADDPAPQAPEVSDIETDVLVIGGGGAGLVSAITAAENGAKVVLVEKMPMVGGNTMISATGFTASDTALHEEAGVPFTVEDHINRTMDMGKDIPDEELVRLLAEESNAVYEWLTSLGLSYKLNEDEPWWIIPTEGHYGAQLVAAFQNEAAKHSDLEIRLNNKATELVVEDGNVVGAKVEDKDGNVYTIKANAVVLATGGFGNAPDLIGEYNPKFAGAHNVMSTAGPTGDGFRMATAVGAATRDMEYHQMRPLATPGYWIRESVISQEGLGGVLVNKDGERFANETLRPLDLVPEVLAQKDSVAYVIFDADVYATNNGKAAVERGGMIEADTIEELAEKLGLDAEVVAATVAAYNEGQDEFDRETMGKVTTAPFYGVEVAPSSHYTMGGLVFNRNAEILDEAGNPILGLYGAGEILGGLYGPGRLAGNNTLDDVVFGKIAGKNAANLK</sequence>
<dbReference type="InterPro" id="IPR036188">
    <property type="entry name" value="FAD/NAD-bd_sf"/>
</dbReference>
<feature type="signal peptide" evidence="5">
    <location>
        <begin position="1"/>
        <end position="30"/>
    </location>
</feature>
<dbReference type="PATRIC" id="fig|84022.5.peg.1304"/>
<keyword evidence="4 5" id="KW-0560">Oxidoreductase</keyword>